<dbReference type="InterPro" id="IPR015422">
    <property type="entry name" value="PyrdxlP-dep_Trfase_small"/>
</dbReference>
<reference evidence="2" key="1">
    <citation type="journal article" date="2010" name="Science">
        <title>Signatures of adaptation to obligate biotrophy in the Hyaloperonospora arabidopsidis genome.</title>
        <authorList>
            <person name="Baxter L."/>
            <person name="Tripathy S."/>
            <person name="Ishaque N."/>
            <person name="Boot N."/>
            <person name="Cabral A."/>
            <person name="Kemen E."/>
            <person name="Thines M."/>
            <person name="Ah-Fong A."/>
            <person name="Anderson R."/>
            <person name="Badejoko W."/>
            <person name="Bittner-Eddy P."/>
            <person name="Boore J.L."/>
            <person name="Chibucos M.C."/>
            <person name="Coates M."/>
            <person name="Dehal P."/>
            <person name="Delehaunty K."/>
            <person name="Dong S."/>
            <person name="Downton P."/>
            <person name="Dumas B."/>
            <person name="Fabro G."/>
            <person name="Fronick C."/>
            <person name="Fuerstenberg S.I."/>
            <person name="Fulton L."/>
            <person name="Gaulin E."/>
            <person name="Govers F."/>
            <person name="Hughes L."/>
            <person name="Humphray S."/>
            <person name="Jiang R.H."/>
            <person name="Judelson H."/>
            <person name="Kamoun S."/>
            <person name="Kyung K."/>
            <person name="Meijer H."/>
            <person name="Minx P."/>
            <person name="Morris P."/>
            <person name="Nelson J."/>
            <person name="Phuntumart V."/>
            <person name="Qutob D."/>
            <person name="Rehmany A."/>
            <person name="Rougon-Cardoso A."/>
            <person name="Ryden P."/>
            <person name="Torto-Alalibo T."/>
            <person name="Studholme D."/>
            <person name="Wang Y."/>
            <person name="Win J."/>
            <person name="Wood J."/>
            <person name="Clifton S.W."/>
            <person name="Rogers J."/>
            <person name="Van den Ackerveken G."/>
            <person name="Jones J.D."/>
            <person name="McDowell J.M."/>
            <person name="Beynon J."/>
            <person name="Tyler B.M."/>
        </authorList>
    </citation>
    <scope>NUCLEOTIDE SEQUENCE [LARGE SCALE GENOMIC DNA]</scope>
    <source>
        <strain evidence="2">Emoy2</strain>
    </source>
</reference>
<evidence type="ECO:0000313" key="2">
    <source>
        <dbReference type="Proteomes" id="UP000011713"/>
    </source>
</evidence>
<dbReference type="EMBL" id="JH598211">
    <property type="status" value="NOT_ANNOTATED_CDS"/>
    <property type="molecule type" value="Genomic_DNA"/>
</dbReference>
<dbReference type="SUPFAM" id="SSF53383">
    <property type="entry name" value="PLP-dependent transferases"/>
    <property type="match status" value="1"/>
</dbReference>
<dbReference type="VEuPathDB" id="FungiDB:HpaG805172"/>
<accession>M4BFV2</accession>
<dbReference type="InParanoid" id="M4BFV2"/>
<sequence length="162" mass="17741">MDVEVQVPEAGFYLFPCFRRHCKALAKRGIVTDEQLCAQLLQDTGVAILPGSAFGRAPEELFARLAFVDFKGDLALYLIESMVSIMLCTLNETSSCDHQSPDCIFSALYHLQQDEPSLDAIDGFIQSVCPNLDIAMHKLAAWIALARPSAVRASTRVSGATF</sequence>
<proteinExistence type="predicted"/>
<dbReference type="EnsemblProtists" id="HpaT805172">
    <property type="protein sequence ID" value="HpaP805172"/>
    <property type="gene ID" value="HpaG805172"/>
</dbReference>
<keyword evidence="2" id="KW-1185">Reference proteome</keyword>
<protein>
    <recommendedName>
        <fullName evidence="3">Aminotransferase class I/classII domain-containing protein</fullName>
    </recommendedName>
</protein>
<dbReference type="Proteomes" id="UP000011713">
    <property type="component" value="Unassembled WGS sequence"/>
</dbReference>
<dbReference type="HOGENOM" id="CLU_1638617_0_0_1"/>
<organism evidence="1 2">
    <name type="scientific">Hyaloperonospora arabidopsidis (strain Emoy2)</name>
    <name type="common">Downy mildew agent</name>
    <name type="synonym">Peronospora arabidopsidis</name>
    <dbReference type="NCBI Taxonomy" id="559515"/>
    <lineage>
        <taxon>Eukaryota</taxon>
        <taxon>Sar</taxon>
        <taxon>Stramenopiles</taxon>
        <taxon>Oomycota</taxon>
        <taxon>Peronosporomycetes</taxon>
        <taxon>Peronosporales</taxon>
        <taxon>Peronosporaceae</taxon>
        <taxon>Hyaloperonospora</taxon>
    </lineage>
</organism>
<dbReference type="Gene3D" id="3.90.1150.10">
    <property type="entry name" value="Aspartate Aminotransferase, domain 1"/>
    <property type="match status" value="1"/>
</dbReference>
<dbReference type="InterPro" id="IPR015424">
    <property type="entry name" value="PyrdxlP-dep_Trfase"/>
</dbReference>
<reference evidence="1" key="2">
    <citation type="submission" date="2015-06" db="UniProtKB">
        <authorList>
            <consortium name="EnsemblProtists"/>
        </authorList>
    </citation>
    <scope>IDENTIFICATION</scope>
    <source>
        <strain evidence="1">Emoy2</strain>
    </source>
</reference>
<dbReference type="eggNOG" id="ENOG502S642">
    <property type="taxonomic scope" value="Eukaryota"/>
</dbReference>
<dbReference type="AlphaFoldDB" id="M4BFV2"/>
<dbReference type="STRING" id="559515.M4BFV2"/>
<evidence type="ECO:0000313" key="1">
    <source>
        <dbReference type="EnsemblProtists" id="HpaP805172"/>
    </source>
</evidence>
<evidence type="ECO:0008006" key="3">
    <source>
        <dbReference type="Google" id="ProtNLM"/>
    </source>
</evidence>
<name>M4BFV2_HYAAE</name>